<dbReference type="InterPro" id="IPR010432">
    <property type="entry name" value="RDD"/>
</dbReference>
<proteinExistence type="predicted"/>
<keyword evidence="4 6" id="KW-1133">Transmembrane helix</keyword>
<name>A0A3Q9IY16_9MICO</name>
<evidence type="ECO:0000256" key="1">
    <source>
        <dbReference type="ARBA" id="ARBA00004651"/>
    </source>
</evidence>
<keyword evidence="5 6" id="KW-0472">Membrane</keyword>
<dbReference type="KEGG" id="mlv:CVS47_01457"/>
<accession>A0A3Q9IY16</accession>
<dbReference type="GO" id="GO:0005886">
    <property type="term" value="C:plasma membrane"/>
    <property type="evidence" value="ECO:0007669"/>
    <property type="project" value="UniProtKB-SubCell"/>
</dbReference>
<dbReference type="Proteomes" id="UP000276888">
    <property type="component" value="Chromosome"/>
</dbReference>
<evidence type="ECO:0000313" key="8">
    <source>
        <dbReference type="EMBL" id="AZS36844.1"/>
    </source>
</evidence>
<feature type="domain" description="RDD" evidence="7">
    <location>
        <begin position="36"/>
        <end position="147"/>
    </location>
</feature>
<dbReference type="InterPro" id="IPR051791">
    <property type="entry name" value="Pra-immunoreactive"/>
</dbReference>
<dbReference type="PANTHER" id="PTHR36115:SF6">
    <property type="entry name" value="PROLINE-RICH ANTIGEN HOMOLOG"/>
    <property type="match status" value="1"/>
</dbReference>
<dbReference type="InterPro" id="IPR016795">
    <property type="entry name" value="UCP021697"/>
</dbReference>
<evidence type="ECO:0000256" key="6">
    <source>
        <dbReference type="SAM" id="Phobius"/>
    </source>
</evidence>
<evidence type="ECO:0000313" key="9">
    <source>
        <dbReference type="EMBL" id="AZS36864.1"/>
    </source>
</evidence>
<protein>
    <recommendedName>
        <fullName evidence="7">RDD domain-containing protein</fullName>
    </recommendedName>
</protein>
<dbReference type="AlphaFoldDB" id="A0A3Q9IY16"/>
<dbReference type="Pfam" id="PF06271">
    <property type="entry name" value="RDD"/>
    <property type="match status" value="1"/>
</dbReference>
<keyword evidence="10" id="KW-1185">Reference proteome</keyword>
<keyword evidence="2" id="KW-1003">Cell membrane</keyword>
<dbReference type="EMBL" id="CP031423">
    <property type="protein sequence ID" value="AZS36844.1"/>
    <property type="molecule type" value="Genomic_DNA"/>
</dbReference>
<evidence type="ECO:0000259" key="7">
    <source>
        <dbReference type="Pfam" id="PF06271"/>
    </source>
</evidence>
<evidence type="ECO:0000256" key="2">
    <source>
        <dbReference type="ARBA" id="ARBA00022475"/>
    </source>
</evidence>
<dbReference type="EMBL" id="CP031423">
    <property type="protein sequence ID" value="AZS36864.1"/>
    <property type="molecule type" value="Genomic_DNA"/>
</dbReference>
<organism evidence="9 10">
    <name type="scientific">Microbacterium lemovicicum</name>
    <dbReference type="NCBI Taxonomy" id="1072463"/>
    <lineage>
        <taxon>Bacteria</taxon>
        <taxon>Bacillati</taxon>
        <taxon>Actinomycetota</taxon>
        <taxon>Actinomycetes</taxon>
        <taxon>Micrococcales</taxon>
        <taxon>Microbacteriaceae</taxon>
        <taxon>Microbacterium</taxon>
    </lineage>
</organism>
<dbReference type="KEGG" id="mlv:CVS47_01478"/>
<evidence type="ECO:0000313" key="10">
    <source>
        <dbReference type="Proteomes" id="UP000276888"/>
    </source>
</evidence>
<feature type="transmembrane region" description="Helical" evidence="6">
    <location>
        <begin position="115"/>
        <end position="135"/>
    </location>
</feature>
<keyword evidence="3 6" id="KW-0812">Transmembrane</keyword>
<dbReference type="PIRSF" id="PIRSF021697">
    <property type="entry name" value="UCP021697"/>
    <property type="match status" value="1"/>
</dbReference>
<gene>
    <name evidence="8" type="ORF">CVS47_01457</name>
    <name evidence="9" type="ORF">CVS47_01478</name>
</gene>
<evidence type="ECO:0000256" key="3">
    <source>
        <dbReference type="ARBA" id="ARBA00022692"/>
    </source>
</evidence>
<comment type="subcellular location">
    <subcellularLocation>
        <location evidence="1">Cell membrane</location>
        <topology evidence="1">Multi-pass membrane protein</topology>
    </subcellularLocation>
</comment>
<reference evidence="9 10" key="1">
    <citation type="submission" date="2018-08" db="EMBL/GenBank/DDBJ databases">
        <title>Microbacterium lemovicicum sp. nov., a bacterium isolated from a natural uranium-rich soil.</title>
        <authorList>
            <person name="ORTET P."/>
        </authorList>
    </citation>
    <scope>NUCLEOTIDE SEQUENCE [LARGE SCALE GENOMIC DNA]</scope>
    <source>
        <strain evidence="9 10">Viu22</strain>
    </source>
</reference>
<evidence type="ECO:0000256" key="4">
    <source>
        <dbReference type="ARBA" id="ARBA00022989"/>
    </source>
</evidence>
<evidence type="ECO:0000256" key="5">
    <source>
        <dbReference type="ARBA" id="ARBA00023136"/>
    </source>
</evidence>
<feature type="transmembrane region" description="Helical" evidence="6">
    <location>
        <begin position="42"/>
        <end position="62"/>
    </location>
</feature>
<feature type="transmembrane region" description="Helical" evidence="6">
    <location>
        <begin position="74"/>
        <end position="94"/>
    </location>
</feature>
<sequence>MLRVARYAGSVSETLADSSYPGERLGLPPTGSGSIAHLGRRIGALAVDWVSATVIATAFLGYRSFALPDESGLTTFAPMAVFIVLQAIFIPTIGGSPGHRIFGLRLMRVDREWTGLWRPIVRSLLLAIVIPAVIWDTDRRGLHDKAVGTVLVRA</sequence>
<dbReference type="PANTHER" id="PTHR36115">
    <property type="entry name" value="PROLINE-RICH ANTIGEN HOMOLOG-RELATED"/>
    <property type="match status" value="1"/>
</dbReference>